<dbReference type="PROSITE" id="PS51918">
    <property type="entry name" value="RADICAL_SAM"/>
    <property type="match status" value="1"/>
</dbReference>
<feature type="domain" description="Radical SAM core" evidence="10">
    <location>
        <begin position="92"/>
        <end position="312"/>
    </location>
</feature>
<dbReference type="GO" id="GO:0051539">
    <property type="term" value="F:4 iron, 4 sulfur cluster binding"/>
    <property type="evidence" value="ECO:0007669"/>
    <property type="project" value="UniProtKB-UniRule"/>
</dbReference>
<evidence type="ECO:0000256" key="8">
    <source>
        <dbReference type="ARBA" id="ARBA00047326"/>
    </source>
</evidence>
<evidence type="ECO:0000256" key="7">
    <source>
        <dbReference type="ARBA" id="ARBA00023014"/>
    </source>
</evidence>
<evidence type="ECO:0000313" key="11">
    <source>
        <dbReference type="EMBL" id="KTD60712.1"/>
    </source>
</evidence>
<name>A0A0W0YV29_9GAMM</name>
<dbReference type="FunFam" id="3.20.20.70:FF:000040">
    <property type="entry name" value="Lipoyl synthase"/>
    <property type="match status" value="1"/>
</dbReference>
<keyword evidence="3 9" id="KW-0808">Transferase</keyword>
<dbReference type="GO" id="GO:0009249">
    <property type="term" value="P:protein lipoylation"/>
    <property type="evidence" value="ECO:0007669"/>
    <property type="project" value="UniProtKB-UniRule"/>
</dbReference>
<dbReference type="InterPro" id="IPR003698">
    <property type="entry name" value="Lipoyl_synth"/>
</dbReference>
<dbReference type="SMART" id="SM00729">
    <property type="entry name" value="Elp3"/>
    <property type="match status" value="1"/>
</dbReference>
<evidence type="ECO:0000256" key="6">
    <source>
        <dbReference type="ARBA" id="ARBA00023004"/>
    </source>
</evidence>
<dbReference type="CDD" id="cd01335">
    <property type="entry name" value="Radical_SAM"/>
    <property type="match status" value="1"/>
</dbReference>
<dbReference type="GO" id="GO:0005737">
    <property type="term" value="C:cytoplasm"/>
    <property type="evidence" value="ECO:0007669"/>
    <property type="project" value="UniProtKB-SubCell"/>
</dbReference>
<dbReference type="AlphaFoldDB" id="A0A0W0YV29"/>
<dbReference type="PATRIC" id="fig|1122169.6.peg.1644"/>
<feature type="binding site" evidence="9">
    <location>
        <position position="92"/>
    </location>
    <ligand>
        <name>[4Fe-4S] cluster</name>
        <dbReference type="ChEBI" id="CHEBI:49883"/>
        <label>1</label>
    </ligand>
</feature>
<dbReference type="InterPro" id="IPR013785">
    <property type="entry name" value="Aldolase_TIM"/>
</dbReference>
<accession>A0A0W0YV29</accession>
<keyword evidence="5 9" id="KW-0479">Metal-binding</keyword>
<organism evidence="11 12">
    <name type="scientific">Legionella shakespearei DSM 23087</name>
    <dbReference type="NCBI Taxonomy" id="1122169"/>
    <lineage>
        <taxon>Bacteria</taxon>
        <taxon>Pseudomonadati</taxon>
        <taxon>Pseudomonadota</taxon>
        <taxon>Gammaproteobacteria</taxon>
        <taxon>Legionellales</taxon>
        <taxon>Legionellaceae</taxon>
        <taxon>Legionella</taxon>
    </lineage>
</organism>
<keyword evidence="4 9" id="KW-0949">S-adenosyl-L-methionine</keyword>
<dbReference type="GO" id="GO:0016992">
    <property type="term" value="F:lipoate synthase activity"/>
    <property type="evidence" value="ECO:0007669"/>
    <property type="project" value="UniProtKB-UniRule"/>
</dbReference>
<dbReference type="PANTHER" id="PTHR10949">
    <property type="entry name" value="LIPOYL SYNTHASE"/>
    <property type="match status" value="1"/>
</dbReference>
<evidence type="ECO:0000256" key="4">
    <source>
        <dbReference type="ARBA" id="ARBA00022691"/>
    </source>
</evidence>
<evidence type="ECO:0000313" key="12">
    <source>
        <dbReference type="Proteomes" id="UP000054600"/>
    </source>
</evidence>
<keyword evidence="1 9" id="KW-0004">4Fe-4S</keyword>
<comment type="cofactor">
    <cofactor evidence="9">
        <name>[4Fe-4S] cluster</name>
        <dbReference type="ChEBI" id="CHEBI:49883"/>
    </cofactor>
    <text evidence="9">Binds 2 [4Fe-4S] clusters per subunit. One cluster is coordinated with 3 cysteines and an exchangeable S-adenosyl-L-methionine.</text>
</comment>
<dbReference type="PANTHER" id="PTHR10949:SF0">
    <property type="entry name" value="LIPOYL SYNTHASE, MITOCHONDRIAL"/>
    <property type="match status" value="1"/>
</dbReference>
<keyword evidence="7 9" id="KW-0411">Iron-sulfur</keyword>
<dbReference type="EC" id="2.8.1.8" evidence="9"/>
<feature type="binding site" evidence="9">
    <location>
        <position position="322"/>
    </location>
    <ligand>
        <name>[4Fe-4S] cluster</name>
        <dbReference type="ChEBI" id="CHEBI:49883"/>
        <label>1</label>
    </ligand>
</feature>
<dbReference type="UniPathway" id="UPA00538">
    <property type="reaction ID" value="UER00593"/>
</dbReference>
<dbReference type="Pfam" id="PF04055">
    <property type="entry name" value="Radical_SAM"/>
    <property type="match status" value="1"/>
</dbReference>
<dbReference type="Proteomes" id="UP000054600">
    <property type="component" value="Unassembled WGS sequence"/>
</dbReference>
<comment type="function">
    <text evidence="9">Catalyzes the radical-mediated insertion of two sulfur atoms into the C-6 and C-8 positions of the octanoyl moiety bound to the lipoyl domains of lipoate-dependent enzymes, thereby converting the octanoylated domains into lipoylated derivatives.</text>
</comment>
<dbReference type="eggNOG" id="COG0320">
    <property type="taxonomic scope" value="Bacteria"/>
</dbReference>
<comment type="caution">
    <text evidence="11">The sequence shown here is derived from an EMBL/GenBank/DDBJ whole genome shotgun (WGS) entry which is preliminary data.</text>
</comment>
<dbReference type="Gene3D" id="3.20.20.70">
    <property type="entry name" value="Aldolase class I"/>
    <property type="match status" value="1"/>
</dbReference>
<feature type="binding site" evidence="9">
    <location>
        <position position="114"/>
    </location>
    <ligand>
        <name>[4Fe-4S] cluster</name>
        <dbReference type="ChEBI" id="CHEBI:49883"/>
        <label>2</label>
        <note>4Fe-4S-S-AdoMet</note>
    </ligand>
</feature>
<dbReference type="SFLD" id="SFLDS00029">
    <property type="entry name" value="Radical_SAM"/>
    <property type="match status" value="1"/>
</dbReference>
<dbReference type="SFLD" id="SFLDG01058">
    <property type="entry name" value="lipoyl_synthase_like"/>
    <property type="match status" value="1"/>
</dbReference>
<evidence type="ECO:0000259" key="10">
    <source>
        <dbReference type="PROSITE" id="PS51918"/>
    </source>
</evidence>
<dbReference type="SFLD" id="SFLDF00271">
    <property type="entry name" value="lipoyl_synthase"/>
    <property type="match status" value="1"/>
</dbReference>
<keyword evidence="2 9" id="KW-0963">Cytoplasm</keyword>
<dbReference type="GO" id="GO:0046872">
    <property type="term" value="F:metal ion binding"/>
    <property type="evidence" value="ECO:0007669"/>
    <property type="project" value="UniProtKB-KW"/>
</dbReference>
<dbReference type="PIRSF" id="PIRSF005963">
    <property type="entry name" value="Lipoyl_synth"/>
    <property type="match status" value="1"/>
</dbReference>
<dbReference type="STRING" id="1122169.Lsha_1429"/>
<comment type="pathway">
    <text evidence="9">Protein modification; protein lipoylation via endogenous pathway; protein N(6)-(lipoyl)lysine from octanoyl-[acyl-carrier-protein]: step 2/2.</text>
</comment>
<keyword evidence="12" id="KW-1185">Reference proteome</keyword>
<dbReference type="EMBL" id="LNYW01000043">
    <property type="protein sequence ID" value="KTD60712.1"/>
    <property type="molecule type" value="Genomic_DNA"/>
</dbReference>
<evidence type="ECO:0000256" key="2">
    <source>
        <dbReference type="ARBA" id="ARBA00022490"/>
    </source>
</evidence>
<evidence type="ECO:0000256" key="1">
    <source>
        <dbReference type="ARBA" id="ARBA00022485"/>
    </source>
</evidence>
<feature type="binding site" evidence="9">
    <location>
        <position position="111"/>
    </location>
    <ligand>
        <name>[4Fe-4S] cluster</name>
        <dbReference type="ChEBI" id="CHEBI:49883"/>
        <label>2</label>
        <note>4Fe-4S-S-AdoMet</note>
    </ligand>
</feature>
<dbReference type="HAMAP" id="MF_00206">
    <property type="entry name" value="Lipoyl_synth"/>
    <property type="match status" value="1"/>
</dbReference>
<dbReference type="NCBIfam" id="TIGR00510">
    <property type="entry name" value="lipA"/>
    <property type="match status" value="1"/>
</dbReference>
<protein>
    <recommendedName>
        <fullName evidence="9">Lipoyl synthase</fullName>
        <ecNumber evidence="9">2.8.1.8</ecNumber>
    </recommendedName>
    <alternativeName>
        <fullName evidence="9">Lip-syn</fullName>
        <shortName evidence="9">LS</shortName>
    </alternativeName>
    <alternativeName>
        <fullName evidence="9">Lipoate synthase</fullName>
    </alternativeName>
    <alternativeName>
        <fullName evidence="9">Lipoic acid synthase</fullName>
    </alternativeName>
    <alternativeName>
        <fullName evidence="9">Sulfur insertion protein LipA</fullName>
    </alternativeName>
</protein>
<comment type="subcellular location">
    <subcellularLocation>
        <location evidence="9">Cytoplasm</location>
    </subcellularLocation>
</comment>
<dbReference type="NCBIfam" id="NF009544">
    <property type="entry name" value="PRK12928.1"/>
    <property type="match status" value="1"/>
</dbReference>
<dbReference type="InterPro" id="IPR007197">
    <property type="entry name" value="rSAM"/>
</dbReference>
<proteinExistence type="inferred from homology"/>
<dbReference type="InterPro" id="IPR006638">
    <property type="entry name" value="Elp3/MiaA/NifB-like_rSAM"/>
</dbReference>
<dbReference type="SUPFAM" id="SSF102114">
    <property type="entry name" value="Radical SAM enzymes"/>
    <property type="match status" value="1"/>
</dbReference>
<evidence type="ECO:0000256" key="3">
    <source>
        <dbReference type="ARBA" id="ARBA00022679"/>
    </source>
</evidence>
<dbReference type="NCBIfam" id="NF004019">
    <property type="entry name" value="PRK05481.1"/>
    <property type="match status" value="1"/>
</dbReference>
<reference evidence="11 12" key="1">
    <citation type="submission" date="2015-11" db="EMBL/GenBank/DDBJ databases">
        <title>Genomic analysis of 38 Legionella species identifies large and diverse effector repertoires.</title>
        <authorList>
            <person name="Burstein D."/>
            <person name="Amaro F."/>
            <person name="Zusman T."/>
            <person name="Lifshitz Z."/>
            <person name="Cohen O."/>
            <person name="Gilbert J.A."/>
            <person name="Pupko T."/>
            <person name="Shuman H.A."/>
            <person name="Segal G."/>
        </authorList>
    </citation>
    <scope>NUCLEOTIDE SEQUENCE [LARGE SCALE GENOMIC DNA]</scope>
    <source>
        <strain evidence="11 12">ATCC 49655</strain>
    </source>
</reference>
<comment type="similarity">
    <text evidence="9">Belongs to the radical SAM superfamily. Lipoyl synthase family.</text>
</comment>
<evidence type="ECO:0000256" key="5">
    <source>
        <dbReference type="ARBA" id="ARBA00022723"/>
    </source>
</evidence>
<feature type="binding site" evidence="9">
    <location>
        <position position="81"/>
    </location>
    <ligand>
        <name>[4Fe-4S] cluster</name>
        <dbReference type="ChEBI" id="CHEBI:49883"/>
        <label>1</label>
    </ligand>
</feature>
<gene>
    <name evidence="9 11" type="primary">lipA</name>
    <name evidence="11" type="ORF">Lsha_1429</name>
</gene>
<dbReference type="InterPro" id="IPR058240">
    <property type="entry name" value="rSAM_sf"/>
</dbReference>
<feature type="binding site" evidence="9">
    <location>
        <position position="86"/>
    </location>
    <ligand>
        <name>[4Fe-4S] cluster</name>
        <dbReference type="ChEBI" id="CHEBI:49883"/>
        <label>1</label>
    </ligand>
</feature>
<evidence type="ECO:0000256" key="9">
    <source>
        <dbReference type="HAMAP-Rule" id="MF_00206"/>
    </source>
</evidence>
<sequence length="341" mass="37935">MVLVFSGGTMSKLINIPVVVESGQKYKTSHGVTAIKDGVKSTGQAHERLPKPKWLRIVNHTTPAYSQVKEQVQKHRLATVCEEAKCPNIAECWSHGTATIMLMGAVCTRACRFCSVDTGNPHGWLDAQEPENTANTVALMNLDYVVLTSVNRDDLPDGGANHYAQAIRAIKQRSPRTKVEALTPDFQGVEKDVATLLDSGVDVFAQNVETVERLTHPVRDNRAGYHQTLNVLAFAKRYRPDVLTKTSLMLGLGETDEEIIQTMDDLRAHNVDILTLGQYLQPTKNHLPIERYVTPETFAELRKIGLQKGFFEVASGPLVRSSYRADRVFKRDNLGLDEVNQ</sequence>
<keyword evidence="6 9" id="KW-0408">Iron</keyword>
<feature type="binding site" evidence="9">
    <location>
        <position position="107"/>
    </location>
    <ligand>
        <name>[4Fe-4S] cluster</name>
        <dbReference type="ChEBI" id="CHEBI:49883"/>
        <label>2</label>
        <note>4Fe-4S-S-AdoMet</note>
    </ligand>
</feature>
<comment type="catalytic activity">
    <reaction evidence="8 9">
        <text>[[Fe-S] cluster scaffold protein carrying a second [4Fe-4S](2+) cluster] + N(6)-octanoyl-L-lysyl-[protein] + 2 oxidized [2Fe-2S]-[ferredoxin] + 2 S-adenosyl-L-methionine + 4 H(+) = [[Fe-S] cluster scaffold protein] + N(6)-[(R)-dihydrolipoyl]-L-lysyl-[protein] + 4 Fe(3+) + 2 hydrogen sulfide + 2 5'-deoxyadenosine + 2 L-methionine + 2 reduced [2Fe-2S]-[ferredoxin]</text>
        <dbReference type="Rhea" id="RHEA:16585"/>
        <dbReference type="Rhea" id="RHEA-COMP:9928"/>
        <dbReference type="Rhea" id="RHEA-COMP:10000"/>
        <dbReference type="Rhea" id="RHEA-COMP:10001"/>
        <dbReference type="Rhea" id="RHEA-COMP:10475"/>
        <dbReference type="Rhea" id="RHEA-COMP:14568"/>
        <dbReference type="Rhea" id="RHEA-COMP:14569"/>
        <dbReference type="ChEBI" id="CHEBI:15378"/>
        <dbReference type="ChEBI" id="CHEBI:17319"/>
        <dbReference type="ChEBI" id="CHEBI:29034"/>
        <dbReference type="ChEBI" id="CHEBI:29919"/>
        <dbReference type="ChEBI" id="CHEBI:33722"/>
        <dbReference type="ChEBI" id="CHEBI:33737"/>
        <dbReference type="ChEBI" id="CHEBI:33738"/>
        <dbReference type="ChEBI" id="CHEBI:57844"/>
        <dbReference type="ChEBI" id="CHEBI:59789"/>
        <dbReference type="ChEBI" id="CHEBI:78809"/>
        <dbReference type="ChEBI" id="CHEBI:83100"/>
        <dbReference type="EC" id="2.8.1.8"/>
    </reaction>
</comment>